<dbReference type="Gene3D" id="2.40.440.10">
    <property type="entry name" value="L,D-transpeptidase catalytic domain-like"/>
    <property type="match status" value="1"/>
</dbReference>
<evidence type="ECO:0000259" key="11">
    <source>
        <dbReference type="PROSITE" id="PS52029"/>
    </source>
</evidence>
<keyword evidence="5" id="KW-0378">Hydrolase</keyword>
<feature type="domain" description="L,D-TPase catalytic" evidence="11">
    <location>
        <begin position="102"/>
        <end position="242"/>
    </location>
</feature>
<evidence type="ECO:0000256" key="7">
    <source>
        <dbReference type="ARBA" id="ARBA00022984"/>
    </source>
</evidence>
<evidence type="ECO:0000256" key="8">
    <source>
        <dbReference type="ARBA" id="ARBA00023316"/>
    </source>
</evidence>
<keyword evidence="13" id="KW-1185">Reference proteome</keyword>
<dbReference type="InterPro" id="IPR038063">
    <property type="entry name" value="Transpep_catalytic_dom"/>
</dbReference>
<feature type="active site" description="Proton donor/acceptor" evidence="9">
    <location>
        <position position="202"/>
    </location>
</feature>
<evidence type="ECO:0000256" key="1">
    <source>
        <dbReference type="ARBA" id="ARBA00004752"/>
    </source>
</evidence>
<dbReference type="PROSITE" id="PS52029">
    <property type="entry name" value="LD_TPASE"/>
    <property type="match status" value="1"/>
</dbReference>
<keyword evidence="7 9" id="KW-0573">Peptidoglycan synthesis</keyword>
<organism evidence="12 13">
    <name type="scientific">Alkalilimnicola ehrlichii (strain ATCC BAA-1101 / DSM 17681 / MLHE-1)</name>
    <dbReference type="NCBI Taxonomy" id="187272"/>
    <lineage>
        <taxon>Bacteria</taxon>
        <taxon>Pseudomonadati</taxon>
        <taxon>Pseudomonadota</taxon>
        <taxon>Gammaproteobacteria</taxon>
        <taxon>Chromatiales</taxon>
        <taxon>Ectothiorhodospiraceae</taxon>
        <taxon>Alkalilimnicola</taxon>
    </lineage>
</organism>
<accession>Q0A8A6</accession>
<dbReference type="eggNOG" id="COG1376">
    <property type="taxonomic scope" value="Bacteria"/>
</dbReference>
<reference evidence="13" key="1">
    <citation type="submission" date="2006-08" db="EMBL/GenBank/DDBJ databases">
        <title>Complete sequence of Alkalilimnicola ehrilichei MLHE-1.</title>
        <authorList>
            <person name="Copeland A."/>
            <person name="Lucas S."/>
            <person name="Lapidus A."/>
            <person name="Barry K."/>
            <person name="Detter J.C."/>
            <person name="Glavina del Rio T."/>
            <person name="Hammon N."/>
            <person name="Israni S."/>
            <person name="Dalin E."/>
            <person name="Tice H."/>
            <person name="Pitluck S."/>
            <person name="Sims D."/>
            <person name="Brettin T."/>
            <person name="Bruce D."/>
            <person name="Han C."/>
            <person name="Tapia R."/>
            <person name="Gilna P."/>
            <person name="Schmutz J."/>
            <person name="Larimer F."/>
            <person name="Land M."/>
            <person name="Hauser L."/>
            <person name="Kyrpides N."/>
            <person name="Mikhailova N."/>
            <person name="Oremland R.S."/>
            <person name="Hoeft S.E."/>
            <person name="Switzer-Blum J."/>
            <person name="Kulp T."/>
            <person name="King G."/>
            <person name="Tabita R."/>
            <person name="Witte B."/>
            <person name="Santini J.M."/>
            <person name="Basu P."/>
            <person name="Hollibaugh J.T."/>
            <person name="Xie G."/>
            <person name="Stolz J.F."/>
            <person name="Richardson P."/>
        </authorList>
    </citation>
    <scope>NUCLEOTIDE SEQUENCE [LARGE SCALE GENOMIC DNA]</scope>
    <source>
        <strain evidence="13">ATCC BAA-1101 / DSM 17681 / MLHE-1</strain>
    </source>
</reference>
<dbReference type="InterPro" id="IPR050979">
    <property type="entry name" value="LD-transpeptidase"/>
</dbReference>
<proteinExistence type="inferred from homology"/>
<keyword evidence="3" id="KW-0328">Glycosyltransferase</keyword>
<keyword evidence="4" id="KW-0808">Transferase</keyword>
<sequence length="329" mass="36662">MPYQLPLRALLTVLLLFPLLAAAGEDELPAGHYLLPEEGDIIGRVQVVQASQDETVLDIGRRHGVGFEEMRLANPDISLWVPGEGTEVVVPTRFILPPGPREGVVVNVAEMRLYYYRPVTAGERRRVETYPVSVGRMDWETPVGRTEITAKAEDPSWYPPESIREYARREQGKELPRVVPPGPDNPLGRHALRLGIPGYLIHGTNRPWGIGMRVTSGCIRMYPEDIEELFPRLPVGTPVRLVNAPFKAGWKGDTLYLQAYPLLEEQRETTSTSEILSMAADAVAEAMGDRPHRVDYNRLRRLVEAPTGLPVPISRDADVTLPAGAFHSR</sequence>
<dbReference type="HOGENOM" id="CLU_046834_1_0_6"/>
<dbReference type="UniPathway" id="UPA00219"/>
<dbReference type="GO" id="GO:0005576">
    <property type="term" value="C:extracellular region"/>
    <property type="evidence" value="ECO:0007669"/>
    <property type="project" value="TreeGrafter"/>
</dbReference>
<dbReference type="RefSeq" id="WP_011629325.1">
    <property type="nucleotide sequence ID" value="NC_008340.1"/>
</dbReference>
<feature type="signal peptide" evidence="10">
    <location>
        <begin position="1"/>
        <end position="23"/>
    </location>
</feature>
<evidence type="ECO:0000256" key="4">
    <source>
        <dbReference type="ARBA" id="ARBA00022679"/>
    </source>
</evidence>
<feature type="active site" description="Nucleophile" evidence="9">
    <location>
        <position position="218"/>
    </location>
</feature>
<dbReference type="EMBL" id="CP000453">
    <property type="protein sequence ID" value="ABI56931.1"/>
    <property type="molecule type" value="Genomic_DNA"/>
</dbReference>
<dbReference type="GO" id="GO:0008360">
    <property type="term" value="P:regulation of cell shape"/>
    <property type="evidence" value="ECO:0007669"/>
    <property type="project" value="UniProtKB-UniRule"/>
</dbReference>
<dbReference type="InterPro" id="IPR005490">
    <property type="entry name" value="LD_TPept_cat_dom"/>
</dbReference>
<dbReference type="AlphaFoldDB" id="Q0A8A6"/>
<evidence type="ECO:0000256" key="3">
    <source>
        <dbReference type="ARBA" id="ARBA00022676"/>
    </source>
</evidence>
<comment type="similarity">
    <text evidence="2">Belongs to the YkuD family.</text>
</comment>
<dbReference type="Pfam" id="PF03734">
    <property type="entry name" value="YkuD"/>
    <property type="match status" value="1"/>
</dbReference>
<dbReference type="GO" id="GO:0018104">
    <property type="term" value="P:peptidoglycan-protein cross-linking"/>
    <property type="evidence" value="ECO:0007669"/>
    <property type="project" value="TreeGrafter"/>
</dbReference>
<evidence type="ECO:0000256" key="9">
    <source>
        <dbReference type="PROSITE-ProRule" id="PRU01373"/>
    </source>
</evidence>
<dbReference type="Proteomes" id="UP000001962">
    <property type="component" value="Chromosome"/>
</dbReference>
<gene>
    <name evidence="12" type="ordered locus">Mlg_1584</name>
</gene>
<keyword evidence="10" id="KW-0732">Signal</keyword>
<dbReference type="GO" id="GO:0016757">
    <property type="term" value="F:glycosyltransferase activity"/>
    <property type="evidence" value="ECO:0007669"/>
    <property type="project" value="UniProtKB-KW"/>
</dbReference>
<dbReference type="GO" id="GO:0071972">
    <property type="term" value="F:peptidoglycan L,D-transpeptidase activity"/>
    <property type="evidence" value="ECO:0007669"/>
    <property type="project" value="TreeGrafter"/>
</dbReference>
<keyword evidence="8 9" id="KW-0961">Cell wall biogenesis/degradation</keyword>
<comment type="pathway">
    <text evidence="1 9">Cell wall biogenesis; peptidoglycan biosynthesis.</text>
</comment>
<protein>
    <submittedName>
        <fullName evidence="12">ErfK/YbiS/YcfS/YnhG family protein</fullName>
    </submittedName>
</protein>
<evidence type="ECO:0000256" key="2">
    <source>
        <dbReference type="ARBA" id="ARBA00005992"/>
    </source>
</evidence>
<evidence type="ECO:0000313" key="12">
    <source>
        <dbReference type="EMBL" id="ABI56931.1"/>
    </source>
</evidence>
<dbReference type="OrthoDB" id="9787225at2"/>
<evidence type="ECO:0000256" key="6">
    <source>
        <dbReference type="ARBA" id="ARBA00022960"/>
    </source>
</evidence>
<dbReference type="KEGG" id="aeh:Mlg_1584"/>
<dbReference type="SUPFAM" id="SSF141523">
    <property type="entry name" value="L,D-transpeptidase catalytic domain-like"/>
    <property type="match status" value="1"/>
</dbReference>
<name>Q0A8A6_ALKEH</name>
<feature type="chain" id="PRO_5004167860" evidence="10">
    <location>
        <begin position="24"/>
        <end position="329"/>
    </location>
</feature>
<dbReference type="PANTHER" id="PTHR30582:SF24">
    <property type="entry name" value="L,D-TRANSPEPTIDASE ERFK_SRFK-RELATED"/>
    <property type="match status" value="1"/>
</dbReference>
<evidence type="ECO:0000256" key="10">
    <source>
        <dbReference type="SAM" id="SignalP"/>
    </source>
</evidence>
<evidence type="ECO:0000256" key="5">
    <source>
        <dbReference type="ARBA" id="ARBA00022801"/>
    </source>
</evidence>
<dbReference type="CDD" id="cd16913">
    <property type="entry name" value="YkuD_like"/>
    <property type="match status" value="1"/>
</dbReference>
<dbReference type="PANTHER" id="PTHR30582">
    <property type="entry name" value="L,D-TRANSPEPTIDASE"/>
    <property type="match status" value="1"/>
</dbReference>
<evidence type="ECO:0000313" key="13">
    <source>
        <dbReference type="Proteomes" id="UP000001962"/>
    </source>
</evidence>
<dbReference type="GO" id="GO:0071555">
    <property type="term" value="P:cell wall organization"/>
    <property type="evidence" value="ECO:0007669"/>
    <property type="project" value="UniProtKB-UniRule"/>
</dbReference>
<keyword evidence="6 9" id="KW-0133">Cell shape</keyword>